<dbReference type="InterPro" id="IPR001647">
    <property type="entry name" value="HTH_TetR"/>
</dbReference>
<dbReference type="PANTHER" id="PTHR30055:SF238">
    <property type="entry name" value="MYCOFACTOCIN BIOSYNTHESIS TRANSCRIPTIONAL REGULATOR MFTR-RELATED"/>
    <property type="match status" value="1"/>
</dbReference>
<evidence type="ECO:0000259" key="6">
    <source>
        <dbReference type="PROSITE" id="PS50977"/>
    </source>
</evidence>
<proteinExistence type="predicted"/>
<reference evidence="7 8" key="1">
    <citation type="journal article" date="2014" name="Genome Announc.">
        <title>Draft Genome Sequence of the Antitrypanosomally Active Sponge-Associated Bacterium Actinokineospora sp. Strain EG49.</title>
        <authorList>
            <person name="Harjes J."/>
            <person name="Ryu T."/>
            <person name="Abdelmohsen U.R."/>
            <person name="Moitinho-Silva L."/>
            <person name="Horn H."/>
            <person name="Ravasi T."/>
            <person name="Hentschel U."/>
        </authorList>
    </citation>
    <scope>NUCLEOTIDE SEQUENCE [LARGE SCALE GENOMIC DNA]</scope>
    <source>
        <strain evidence="7 8">EG49</strain>
    </source>
</reference>
<dbReference type="Proteomes" id="UP000019277">
    <property type="component" value="Unassembled WGS sequence"/>
</dbReference>
<evidence type="ECO:0000256" key="4">
    <source>
        <dbReference type="PROSITE-ProRule" id="PRU00335"/>
    </source>
</evidence>
<dbReference type="OrthoDB" id="3296001at2"/>
<dbReference type="eggNOG" id="COG1309">
    <property type="taxonomic scope" value="Bacteria"/>
</dbReference>
<evidence type="ECO:0000256" key="2">
    <source>
        <dbReference type="ARBA" id="ARBA00023125"/>
    </source>
</evidence>
<dbReference type="InterPro" id="IPR041347">
    <property type="entry name" value="MftR_C"/>
</dbReference>
<organism evidence="7 8">
    <name type="scientific">Actinokineospora spheciospongiae</name>
    <dbReference type="NCBI Taxonomy" id="909613"/>
    <lineage>
        <taxon>Bacteria</taxon>
        <taxon>Bacillati</taxon>
        <taxon>Actinomycetota</taxon>
        <taxon>Actinomycetes</taxon>
        <taxon>Pseudonocardiales</taxon>
        <taxon>Pseudonocardiaceae</taxon>
        <taxon>Actinokineospora</taxon>
    </lineage>
</organism>
<evidence type="ECO:0000256" key="1">
    <source>
        <dbReference type="ARBA" id="ARBA00023015"/>
    </source>
</evidence>
<feature type="DNA-binding region" description="H-T-H motif" evidence="4">
    <location>
        <begin position="46"/>
        <end position="65"/>
    </location>
</feature>
<dbReference type="GO" id="GO:0000976">
    <property type="term" value="F:transcription cis-regulatory region binding"/>
    <property type="evidence" value="ECO:0007669"/>
    <property type="project" value="TreeGrafter"/>
</dbReference>
<dbReference type="AlphaFoldDB" id="W7J0R2"/>
<protein>
    <submittedName>
        <fullName evidence="7">Transcriptional regulator, TetR family</fullName>
    </submittedName>
</protein>
<dbReference type="Pfam" id="PF17754">
    <property type="entry name" value="TetR_C_14"/>
    <property type="match status" value="1"/>
</dbReference>
<keyword evidence="8" id="KW-1185">Reference proteome</keyword>
<keyword evidence="1" id="KW-0805">Transcription regulation</keyword>
<dbReference type="STRING" id="909613.UO65_2090"/>
<dbReference type="PANTHER" id="PTHR30055">
    <property type="entry name" value="HTH-TYPE TRANSCRIPTIONAL REGULATOR RUTR"/>
    <property type="match status" value="1"/>
</dbReference>
<dbReference type="Gene3D" id="1.10.10.60">
    <property type="entry name" value="Homeodomain-like"/>
    <property type="match status" value="1"/>
</dbReference>
<sequence>MSQPQAGDSPSAQVPGRRERKKQATRTALREAALRLAVRHGVKNVTVEQIAAEADLALRTFFNHFSSKEEAVLAAAAAGAEALVEEFRARPPHESVLRAVREAVLVVVDRDDAVGRDHIRVLRLMQHTPALLPQQMAVLIAQERALADAIAERLAAADPADPPGVYPQLCATATLATLRVVLSRWLSRTSDTDEIPTSATLREEVDEALSHLAAGLDRPGTQDPPH</sequence>
<dbReference type="Pfam" id="PF00440">
    <property type="entry name" value="TetR_N"/>
    <property type="match status" value="1"/>
</dbReference>
<dbReference type="RefSeq" id="WP_052020977.1">
    <property type="nucleotide sequence ID" value="NZ_AYXG01000075.1"/>
</dbReference>
<gene>
    <name evidence="7" type="ORF">UO65_2090</name>
</gene>
<dbReference type="PROSITE" id="PS01081">
    <property type="entry name" value="HTH_TETR_1"/>
    <property type="match status" value="1"/>
</dbReference>
<dbReference type="SUPFAM" id="SSF46689">
    <property type="entry name" value="Homeodomain-like"/>
    <property type="match status" value="1"/>
</dbReference>
<dbReference type="EMBL" id="AYXG01000075">
    <property type="protein sequence ID" value="EWC62587.1"/>
    <property type="molecule type" value="Genomic_DNA"/>
</dbReference>
<keyword evidence="2 4" id="KW-0238">DNA-binding</keyword>
<evidence type="ECO:0000313" key="7">
    <source>
        <dbReference type="EMBL" id="EWC62587.1"/>
    </source>
</evidence>
<name>W7J0R2_9PSEU</name>
<dbReference type="Gene3D" id="1.10.357.10">
    <property type="entry name" value="Tetracycline Repressor, domain 2"/>
    <property type="match status" value="1"/>
</dbReference>
<evidence type="ECO:0000256" key="5">
    <source>
        <dbReference type="SAM" id="MobiDB-lite"/>
    </source>
</evidence>
<dbReference type="InterPro" id="IPR050109">
    <property type="entry name" value="HTH-type_TetR-like_transc_reg"/>
</dbReference>
<accession>W7J0R2</accession>
<dbReference type="InterPro" id="IPR009057">
    <property type="entry name" value="Homeodomain-like_sf"/>
</dbReference>
<evidence type="ECO:0000313" key="8">
    <source>
        <dbReference type="Proteomes" id="UP000019277"/>
    </source>
</evidence>
<dbReference type="GO" id="GO:0003700">
    <property type="term" value="F:DNA-binding transcription factor activity"/>
    <property type="evidence" value="ECO:0007669"/>
    <property type="project" value="TreeGrafter"/>
</dbReference>
<feature type="compositionally biased region" description="Polar residues" evidence="5">
    <location>
        <begin position="1"/>
        <end position="12"/>
    </location>
</feature>
<feature type="domain" description="HTH tetR-type" evidence="6">
    <location>
        <begin position="23"/>
        <end position="83"/>
    </location>
</feature>
<keyword evidence="3" id="KW-0804">Transcription</keyword>
<feature type="region of interest" description="Disordered" evidence="5">
    <location>
        <begin position="1"/>
        <end position="26"/>
    </location>
</feature>
<comment type="caution">
    <text evidence="7">The sequence shown here is derived from an EMBL/GenBank/DDBJ whole genome shotgun (WGS) entry which is preliminary data.</text>
</comment>
<dbReference type="InterPro" id="IPR023772">
    <property type="entry name" value="DNA-bd_HTH_TetR-type_CS"/>
</dbReference>
<evidence type="ECO:0000256" key="3">
    <source>
        <dbReference type="ARBA" id="ARBA00023163"/>
    </source>
</evidence>
<dbReference type="PROSITE" id="PS50977">
    <property type="entry name" value="HTH_TETR_2"/>
    <property type="match status" value="1"/>
</dbReference>